<organism evidence="1 2">
    <name type="scientific">Haloplanus rallus</name>
    <dbReference type="NCBI Taxonomy" id="1816183"/>
    <lineage>
        <taxon>Archaea</taxon>
        <taxon>Methanobacteriati</taxon>
        <taxon>Methanobacteriota</taxon>
        <taxon>Stenosarchaea group</taxon>
        <taxon>Halobacteria</taxon>
        <taxon>Halobacteriales</taxon>
        <taxon>Haloferacaceae</taxon>
        <taxon>Haloplanus</taxon>
    </lineage>
</organism>
<dbReference type="OrthoDB" id="271582at2157"/>
<keyword evidence="2" id="KW-1185">Reference proteome</keyword>
<evidence type="ECO:0000313" key="2">
    <source>
        <dbReference type="Proteomes" id="UP000428325"/>
    </source>
</evidence>
<dbReference type="AlphaFoldDB" id="A0A6B9F9F8"/>
<accession>A0A6B9F9F8</accession>
<gene>
    <name evidence="1" type="ORF">EI982_09690</name>
</gene>
<reference evidence="1 2" key="1">
    <citation type="submission" date="2018-12" db="EMBL/GenBank/DDBJ databases">
        <title>Complete genome sequence of Haloplanus rallus MBLA0036.</title>
        <authorList>
            <person name="Nam Y.-d."/>
            <person name="Kang J."/>
            <person name="Chung W.-H."/>
            <person name="Park Y.S."/>
        </authorList>
    </citation>
    <scope>NUCLEOTIDE SEQUENCE [LARGE SCALE GENOMIC DNA]</scope>
    <source>
        <strain evidence="1 2">MBLA0036</strain>
    </source>
</reference>
<dbReference type="Proteomes" id="UP000428325">
    <property type="component" value="Chromosome"/>
</dbReference>
<protein>
    <submittedName>
        <fullName evidence="1">Halo transducer protein</fullName>
    </submittedName>
</protein>
<dbReference type="KEGG" id="hra:EI982_09690"/>
<dbReference type="GeneID" id="43369809"/>
<sequence length="325" mass="35348">MTDHDDSLDGLSLDAAVDDVVARTGDDPDAVRTALKRVTEEGTVRREAVDDALAHVSKVVSTPETRVENAGMLIDDAREAAAAVDHLDSVAERLDDFERRHAAVTSRVDDLGDRLQSVVDLANESGAIYETAVETRRLHAAANSAQHTADELGVDAEEFEAWVRNPDRRLDALDDDVDAVADVVDAVARTLDALTAGDVDADVEPATVRFDAALRHRVSRLLLDDLRAEVDDLRDWPDPGPDDAHGAVDAEGLAALDGRLTNLEDRWRSIDDRSDEGSAGWRDRYGDRMTDFEAALDDHAPPVDWRAVESLLGEYRPETADAASA</sequence>
<evidence type="ECO:0000313" key="1">
    <source>
        <dbReference type="EMBL" id="QGX95044.1"/>
    </source>
</evidence>
<dbReference type="RefSeq" id="WP_157689500.1">
    <property type="nucleotide sequence ID" value="NZ_CP034345.1"/>
</dbReference>
<proteinExistence type="predicted"/>
<dbReference type="EMBL" id="CP034345">
    <property type="protein sequence ID" value="QGX95044.1"/>
    <property type="molecule type" value="Genomic_DNA"/>
</dbReference>
<name>A0A6B9F9F8_9EURY</name>